<feature type="compositionally biased region" description="Basic residues" evidence="11">
    <location>
        <begin position="1129"/>
        <end position="1142"/>
    </location>
</feature>
<dbReference type="InterPro" id="IPR032405">
    <property type="entry name" value="Kinesin_assoc"/>
</dbReference>
<dbReference type="SMART" id="SM00129">
    <property type="entry name" value="KISc"/>
    <property type="match status" value="1"/>
</dbReference>
<comment type="caution">
    <text evidence="13">The sequence shown here is derived from an EMBL/GenBank/DDBJ whole genome shotgun (WGS) entry which is preliminary data.</text>
</comment>
<evidence type="ECO:0000256" key="9">
    <source>
        <dbReference type="PROSITE-ProRule" id="PRU00283"/>
    </source>
</evidence>
<keyword evidence="14" id="KW-1185">Reference proteome</keyword>
<dbReference type="Proteomes" id="UP001369086">
    <property type="component" value="Unassembled WGS sequence"/>
</dbReference>
<dbReference type="SUPFAM" id="SSF52540">
    <property type="entry name" value="P-loop containing nucleoside triphosphate hydrolases"/>
    <property type="match status" value="1"/>
</dbReference>
<protein>
    <submittedName>
        <fullName evidence="13">Kinesin-like protein KIF1C</fullName>
    </submittedName>
</protein>
<dbReference type="EMBL" id="JAHFZB010000056">
    <property type="protein sequence ID" value="KAK6466528.1"/>
    <property type="molecule type" value="Genomic_DNA"/>
</dbReference>
<evidence type="ECO:0000256" key="8">
    <source>
        <dbReference type="ARBA" id="ARBA00023212"/>
    </source>
</evidence>
<feature type="region of interest" description="Disordered" evidence="11">
    <location>
        <begin position="389"/>
        <end position="441"/>
    </location>
</feature>
<dbReference type="Gene3D" id="6.10.250.2520">
    <property type="match status" value="1"/>
</dbReference>
<dbReference type="InterPro" id="IPR000253">
    <property type="entry name" value="FHA_dom"/>
</dbReference>
<evidence type="ECO:0000313" key="14">
    <source>
        <dbReference type="Proteomes" id="UP001369086"/>
    </source>
</evidence>
<feature type="compositionally biased region" description="Pro residues" evidence="11">
    <location>
        <begin position="1193"/>
        <end position="1203"/>
    </location>
</feature>
<dbReference type="SUPFAM" id="SSF49879">
    <property type="entry name" value="SMAD/FHA domain"/>
    <property type="match status" value="1"/>
</dbReference>
<evidence type="ECO:0000259" key="12">
    <source>
        <dbReference type="PROSITE" id="PS50067"/>
    </source>
</evidence>
<dbReference type="PANTHER" id="PTHR47117">
    <property type="entry name" value="STAR-RELATED LIPID TRANSFER PROTEIN 9"/>
    <property type="match status" value="1"/>
</dbReference>
<dbReference type="InterPro" id="IPR027417">
    <property type="entry name" value="P-loop_NTPase"/>
</dbReference>
<dbReference type="PROSITE" id="PS50067">
    <property type="entry name" value="KINESIN_MOTOR_2"/>
    <property type="match status" value="1"/>
</dbReference>
<dbReference type="InterPro" id="IPR019821">
    <property type="entry name" value="Kinesin_motor_CS"/>
</dbReference>
<evidence type="ECO:0000256" key="10">
    <source>
        <dbReference type="SAM" id="Coils"/>
    </source>
</evidence>
<feature type="domain" description="Kinesin motor" evidence="12">
    <location>
        <begin position="4"/>
        <end position="348"/>
    </location>
</feature>
<feature type="region of interest" description="Disordered" evidence="11">
    <location>
        <begin position="1032"/>
        <end position="1298"/>
    </location>
</feature>
<name>A0ABR0Y2D9_HUSHU</name>
<dbReference type="InterPro" id="IPR036961">
    <property type="entry name" value="Kinesin_motor_dom_sf"/>
</dbReference>
<keyword evidence="2" id="KW-0963">Cytoplasm</keyword>
<evidence type="ECO:0000256" key="2">
    <source>
        <dbReference type="ARBA" id="ARBA00022490"/>
    </source>
</evidence>
<feature type="coiled-coil region" evidence="10">
    <location>
        <begin position="647"/>
        <end position="674"/>
    </location>
</feature>
<feature type="coiled-coil region" evidence="10">
    <location>
        <begin position="445"/>
        <end position="472"/>
    </location>
</feature>
<feature type="compositionally biased region" description="Pro residues" evidence="11">
    <location>
        <begin position="1040"/>
        <end position="1049"/>
    </location>
</feature>
<sequence>MAASVKVAVRVRPFNSRETNRDAKCVIQMQGSSTCITNPKQPKEGPKSFTFDYSYWSHTTAADPDFASQQRVYKDIGEEMLLHAFEGYNVCIFAYGQTGAGKSYTMMGRQEPEQQGIIPQLCEDLFKRIVENKSTDLAFSVEVSYMEIYCERVRDLLNPKSRGNLRVREHPIMGPYVEDLSKLAVTSFRDIADLMDSGNKARTVAATNMNETSSRSHAVFTIVFTQKRHDEMTSLDTEKVSKVSLVDLAGSERADSSGAKGVRLKEGANINKSLTTLGKVISALAEMQSSKRRKSDFIPYRDSVLTWLLKENLGGNSRTAMIAALSPADINYEETLSTLRYADRAKQIRCNAVINEDPNARLIRELKEEVNRLRELLFSQGLPSSLVTATGERERPGDHSVLGGVHGPPSLHPSPGGEPDLASDPHAEGGPPDSYPGLEAPPISTEEAVERLKETEKIIAELNETWEEKLRKTEEIRMDRESLLEEMGVSIREDGGTVGVFSPKGTPHLVNLNEDPLMSECLLYYIKEGVTRVGQEDVDIRLSGQFIKEQHCVFTSSTKDNGEVEVTLEPFEGAETYLNGKQISEPVILKQGNRIVMGKSHVFRFNHPEQARLERERNASLEQQGEQKADWNFAQKELLEEQGIDIKLEMEKRLQDFESQYRKEKEEADLLLEQQRLYADSDSGDDSDKRSCEESWRLISTLREKLPANKVQSIVKRCGLPSSGKKREPRRVYQIPQRRRITKDPKWVTLADLKMQAVKEICYEVALNDFRHSRQEIEALAIVKMKELSRMYAKRDPLEKETWREVAQDVWDTVGIGEERIGGGGGGGGAGGEEGEGKADVSGLKAHIDKLSDILQEVKLQNNMKDEEIKALRDRMMKMEERVIPSISAQDETGLEEYLLDDDDVDDEGGSVCDGGSSSPLFGRAGGGGGSSEDGEGTSTRGSGSLEDLSKQERVTRLMEEDPAFRRGRLRWLKQEQSRIQNLQLQQISKRLRNSVPCGTGRFIPPQDCKLRFPFKSNPLHRYSWDPNSAFMLGGELDGAPPPPPPPPSEGNGEGASPQNPDEPEETEQKRPRGFGVGLPAQPPIIMAPPMMQNPRMRTPSPQRFWPNSGGYGGPQNKQQQRQQNQKYPNHHHQHQQNRYRRNSFDNGSQGRPKPYRQSSPQGQAQGQHPKEHFQPRKPNYHHHHPYQQPLSLPLPFPIPPFHYPLHPKQASQFHQYHHRPNHQGGGHYATDAEFQGFNPPYPPYPPARSPPPPSPRQPGPGRRRRRPPPSFTEATRPPPRMRRQFSAPDLESRETPV</sequence>
<keyword evidence="3" id="KW-0493">Microtubule</keyword>
<dbReference type="PANTHER" id="PTHR47117:SF9">
    <property type="entry name" value="KINESIN-LIKE PROTEIN KIF1C ISOFORM X1"/>
    <property type="match status" value="1"/>
</dbReference>
<feature type="compositionally biased region" description="Low complexity" evidence="11">
    <location>
        <begin position="1116"/>
        <end position="1128"/>
    </location>
</feature>
<feature type="compositionally biased region" description="Gly residues" evidence="11">
    <location>
        <begin position="822"/>
        <end position="832"/>
    </location>
</feature>
<dbReference type="Gene3D" id="2.60.200.20">
    <property type="match status" value="1"/>
</dbReference>
<keyword evidence="6 10" id="KW-0175">Coiled coil</keyword>
<evidence type="ECO:0000256" key="1">
    <source>
        <dbReference type="ARBA" id="ARBA00004245"/>
    </source>
</evidence>
<evidence type="ECO:0000256" key="11">
    <source>
        <dbReference type="SAM" id="MobiDB-lite"/>
    </source>
</evidence>
<accession>A0ABR0Y2D9</accession>
<feature type="compositionally biased region" description="Low complexity" evidence="11">
    <location>
        <begin position="407"/>
        <end position="419"/>
    </location>
</feature>
<evidence type="ECO:0000256" key="3">
    <source>
        <dbReference type="ARBA" id="ARBA00022701"/>
    </source>
</evidence>
<dbReference type="CDD" id="cd01365">
    <property type="entry name" value="KISc_KIF1A_KIF1B"/>
    <property type="match status" value="1"/>
</dbReference>
<proteinExistence type="inferred from homology"/>
<dbReference type="Pfam" id="PF00498">
    <property type="entry name" value="FHA"/>
    <property type="match status" value="1"/>
</dbReference>
<feature type="compositionally biased region" description="Polar residues" evidence="11">
    <location>
        <begin position="1157"/>
        <end position="1167"/>
    </location>
</feature>
<dbReference type="SMART" id="SM00240">
    <property type="entry name" value="FHA"/>
    <property type="match status" value="1"/>
</dbReference>
<comment type="similarity">
    <text evidence="9">Belongs to the TRAFAC class myosin-kinesin ATPase superfamily. Kinesin family.</text>
</comment>
<evidence type="ECO:0000256" key="6">
    <source>
        <dbReference type="ARBA" id="ARBA00023054"/>
    </source>
</evidence>
<dbReference type="InterPro" id="IPR008984">
    <property type="entry name" value="SMAD_FHA_dom_sf"/>
</dbReference>
<gene>
    <name evidence="13" type="ORF">HHUSO_G36239</name>
</gene>
<evidence type="ECO:0000313" key="13">
    <source>
        <dbReference type="EMBL" id="KAK6466528.1"/>
    </source>
</evidence>
<comment type="subcellular location">
    <subcellularLocation>
        <location evidence="1">Cytoplasm</location>
        <location evidence="1">Cytoskeleton</location>
    </subcellularLocation>
</comment>
<feature type="region of interest" description="Disordered" evidence="11">
    <location>
        <begin position="817"/>
        <end position="839"/>
    </location>
</feature>
<organism evidence="13 14">
    <name type="scientific">Huso huso</name>
    <name type="common">Beluga</name>
    <name type="synonym">Acipenser huso</name>
    <dbReference type="NCBI Taxonomy" id="61971"/>
    <lineage>
        <taxon>Eukaryota</taxon>
        <taxon>Metazoa</taxon>
        <taxon>Chordata</taxon>
        <taxon>Craniata</taxon>
        <taxon>Vertebrata</taxon>
        <taxon>Euteleostomi</taxon>
        <taxon>Actinopterygii</taxon>
        <taxon>Chondrostei</taxon>
        <taxon>Acipenseriformes</taxon>
        <taxon>Acipenseridae</taxon>
        <taxon>Huso</taxon>
    </lineage>
</organism>
<dbReference type="PROSITE" id="PS00411">
    <property type="entry name" value="KINESIN_MOTOR_1"/>
    <property type="match status" value="1"/>
</dbReference>
<feature type="compositionally biased region" description="Pro residues" evidence="11">
    <location>
        <begin position="1240"/>
        <end position="1259"/>
    </location>
</feature>
<keyword evidence="7 9" id="KW-0505">Motor protein</keyword>
<evidence type="ECO:0000256" key="4">
    <source>
        <dbReference type="ARBA" id="ARBA00022741"/>
    </source>
</evidence>
<dbReference type="Pfam" id="PF00225">
    <property type="entry name" value="Kinesin"/>
    <property type="match status" value="1"/>
</dbReference>
<dbReference type="Gene3D" id="3.40.850.10">
    <property type="entry name" value="Kinesin motor domain"/>
    <property type="match status" value="1"/>
</dbReference>
<feature type="region of interest" description="Disordered" evidence="11">
    <location>
        <begin position="902"/>
        <end position="951"/>
    </location>
</feature>
<evidence type="ECO:0000256" key="5">
    <source>
        <dbReference type="ARBA" id="ARBA00022840"/>
    </source>
</evidence>
<keyword evidence="5 9" id="KW-0067">ATP-binding</keyword>
<feature type="binding site" evidence="9">
    <location>
        <begin position="96"/>
        <end position="103"/>
    </location>
    <ligand>
        <name>ATP</name>
        <dbReference type="ChEBI" id="CHEBI:30616"/>
    </ligand>
</feature>
<feature type="coiled-coil region" evidence="10">
    <location>
        <begin position="855"/>
        <end position="882"/>
    </location>
</feature>
<reference evidence="13 14" key="1">
    <citation type="submission" date="2021-05" db="EMBL/GenBank/DDBJ databases">
        <authorList>
            <person name="Zahm M."/>
            <person name="Klopp C."/>
            <person name="Cabau C."/>
            <person name="Kuhl H."/>
            <person name="Suciu R."/>
            <person name="Ciorpac M."/>
            <person name="Holostenco D."/>
            <person name="Gessner J."/>
            <person name="Wuertz S."/>
            <person name="Hohne C."/>
            <person name="Stock M."/>
            <person name="Gislard M."/>
            <person name="Lluch J."/>
            <person name="Milhes M."/>
            <person name="Lampietro C."/>
            <person name="Lopez Roques C."/>
            <person name="Donnadieu C."/>
            <person name="Du K."/>
            <person name="Schartl M."/>
            <person name="Guiguen Y."/>
        </authorList>
    </citation>
    <scope>NUCLEOTIDE SEQUENCE [LARGE SCALE GENOMIC DNA]</scope>
    <source>
        <strain evidence="13">Hh-F2</strain>
        <tissue evidence="13">Blood</tissue>
    </source>
</reference>
<keyword evidence="8" id="KW-0206">Cytoskeleton</keyword>
<dbReference type="InterPro" id="IPR001752">
    <property type="entry name" value="Kinesin_motor_dom"/>
</dbReference>
<evidence type="ECO:0000256" key="7">
    <source>
        <dbReference type="ARBA" id="ARBA00023175"/>
    </source>
</evidence>
<keyword evidence="4 9" id="KW-0547">Nucleotide-binding</keyword>
<dbReference type="Pfam" id="PF16183">
    <property type="entry name" value="Kinesin_assoc"/>
    <property type="match status" value="1"/>
</dbReference>
<dbReference type="PRINTS" id="PR00380">
    <property type="entry name" value="KINESINHEAVY"/>
</dbReference>
<feature type="compositionally biased region" description="Low complexity" evidence="11">
    <location>
        <begin position="910"/>
        <end position="919"/>
    </location>
</feature>